<dbReference type="PANTHER" id="PTHR43278">
    <property type="entry name" value="NAD(P)H-DEPENDENT FMN-CONTAINING OXIDOREDUCTASE YWQN-RELATED"/>
    <property type="match status" value="1"/>
</dbReference>
<dbReference type="eggNOG" id="COG0655">
    <property type="taxonomic scope" value="Bacteria"/>
</dbReference>
<dbReference type="RefSeq" id="WP_005992751.1">
    <property type="nucleotide sequence ID" value="NZ_AECZ01000008.1"/>
</dbReference>
<dbReference type="Proteomes" id="UP000006250">
    <property type="component" value="Unassembled WGS sequence"/>
</dbReference>
<reference evidence="4 5" key="1">
    <citation type="submission" date="2010-08" db="EMBL/GenBank/DDBJ databases">
        <title>The draft genome of Desulfovibrio fructosovorans JJ.</title>
        <authorList>
            <consortium name="US DOE Joint Genome Institute (JGI-PGF)"/>
            <person name="Lucas S."/>
            <person name="Copeland A."/>
            <person name="Lapidus A."/>
            <person name="Cheng J.-F."/>
            <person name="Bruce D."/>
            <person name="Goodwin L."/>
            <person name="Pitluck S."/>
            <person name="Land M.L."/>
            <person name="Hauser L."/>
            <person name="Chang Y.-J."/>
            <person name="Jeffries C."/>
            <person name="Wall J.D."/>
            <person name="Stahl D.A."/>
            <person name="Arkin A.P."/>
            <person name="Dehal P."/>
            <person name="Stolyar S.M."/>
            <person name="Hazen T.C."/>
            <person name="Woyke T.J."/>
        </authorList>
    </citation>
    <scope>NUCLEOTIDE SEQUENCE [LARGE SCALE GENOMIC DNA]</scope>
    <source>
        <strain evidence="4 5">JJ</strain>
    </source>
</reference>
<dbReference type="Gene3D" id="3.40.50.360">
    <property type="match status" value="2"/>
</dbReference>
<proteinExistence type="predicted"/>
<dbReference type="InterPro" id="IPR005025">
    <property type="entry name" value="FMN_Rdtase-like_dom"/>
</dbReference>
<evidence type="ECO:0000313" key="5">
    <source>
        <dbReference type="Proteomes" id="UP000006250"/>
    </source>
</evidence>
<gene>
    <name evidence="4" type="ORF">DesfrDRAFT_1583</name>
</gene>
<protein>
    <recommendedName>
        <fullName evidence="3">NADPH-dependent FMN reductase-like domain-containing protein</fullName>
    </recommendedName>
</protein>
<name>E1JVD4_SOLFR</name>
<dbReference type="AlphaFoldDB" id="E1JVD4"/>
<sequence length="422" mass="45602">MAKKCLFFDGLGQSDAAKDVFRGLLRETAQEAGYVLDVVDVERLCVSPCKGCFGCWIKTPGRCLIDDPCRELAGRLIASDAVVFASPIVFGGLSGQMKTVLERCVLPTLLPFFRKVEGRTRHPLRYGRNPDVISLGWLPHRDVEQERLFQGLLDRNAANLGSARKASCVVQADATPETWRAKLKQAFSFGQRPAPTTRPTIVICNGSPKRAGSVSGMLGGYLAKCLSDRGARTETVSLLEAAEKAEVFDRLVTLVEQADGVALAFPLYGDFLPGHVTAVLSQLAALGPGTAATRQTGFVAIANCGFPEARNNDAALEGCRLAASQLGFAWLGGVSVGGGGFYTGRELEKLGFMGRRARQALEEKAALLVDEATQNDLSSPNIQVPCPMPGRLYLRIAEMGWKKSLRTGDKTSDPYARPYEKR</sequence>
<dbReference type="Pfam" id="PF03358">
    <property type="entry name" value="FMN_red"/>
    <property type="match status" value="1"/>
</dbReference>
<dbReference type="InterPro" id="IPR051796">
    <property type="entry name" value="ISF_SsuE-like"/>
</dbReference>
<organism evidence="4 5">
    <name type="scientific">Solidesulfovibrio fructosivorans JJ]</name>
    <dbReference type="NCBI Taxonomy" id="596151"/>
    <lineage>
        <taxon>Bacteria</taxon>
        <taxon>Pseudomonadati</taxon>
        <taxon>Thermodesulfobacteriota</taxon>
        <taxon>Desulfovibrionia</taxon>
        <taxon>Desulfovibrionales</taxon>
        <taxon>Desulfovibrionaceae</taxon>
        <taxon>Solidesulfovibrio</taxon>
    </lineage>
</organism>
<evidence type="ECO:0000256" key="1">
    <source>
        <dbReference type="ARBA" id="ARBA00022630"/>
    </source>
</evidence>
<keyword evidence="2" id="KW-0288">FMN</keyword>
<feature type="domain" description="NADPH-dependent FMN reductase-like" evidence="3">
    <location>
        <begin position="25"/>
        <end position="106"/>
    </location>
</feature>
<evidence type="ECO:0000259" key="3">
    <source>
        <dbReference type="Pfam" id="PF03358"/>
    </source>
</evidence>
<accession>E1JVD4</accession>
<dbReference type="SUPFAM" id="SSF52218">
    <property type="entry name" value="Flavoproteins"/>
    <property type="match status" value="2"/>
</dbReference>
<evidence type="ECO:0000313" key="4">
    <source>
        <dbReference type="EMBL" id="EFL51728.1"/>
    </source>
</evidence>
<dbReference type="InterPro" id="IPR029039">
    <property type="entry name" value="Flavoprotein-like_sf"/>
</dbReference>
<evidence type="ECO:0000256" key="2">
    <source>
        <dbReference type="ARBA" id="ARBA00022643"/>
    </source>
</evidence>
<dbReference type="STRING" id="596151.DesfrDRAFT_1583"/>
<keyword evidence="5" id="KW-1185">Reference proteome</keyword>
<dbReference type="OrthoDB" id="6398207at2"/>
<dbReference type="EMBL" id="AECZ01000008">
    <property type="protein sequence ID" value="EFL51728.1"/>
    <property type="molecule type" value="Genomic_DNA"/>
</dbReference>
<dbReference type="GO" id="GO:0016491">
    <property type="term" value="F:oxidoreductase activity"/>
    <property type="evidence" value="ECO:0007669"/>
    <property type="project" value="InterPro"/>
</dbReference>
<keyword evidence="1" id="KW-0285">Flavoprotein</keyword>
<comment type="caution">
    <text evidence="4">The sequence shown here is derived from an EMBL/GenBank/DDBJ whole genome shotgun (WGS) entry which is preliminary data.</text>
</comment>
<dbReference type="PANTHER" id="PTHR43278:SF2">
    <property type="entry name" value="IRON-SULFUR FLAVOPROTEIN"/>
    <property type="match status" value="1"/>
</dbReference>